<dbReference type="InterPro" id="IPR005552">
    <property type="entry name" value="Scramblase"/>
</dbReference>
<dbReference type="EMBL" id="JAINUF010000002">
    <property type="protein sequence ID" value="KAJ8376067.1"/>
    <property type="molecule type" value="Genomic_DNA"/>
</dbReference>
<comment type="similarity">
    <text evidence="1 2">Belongs to the phospholipid scramblase family.</text>
</comment>
<comment type="cofactor">
    <cofactor evidence="2">
        <name>Ca(2+)</name>
        <dbReference type="ChEBI" id="CHEBI:29108"/>
    </cofactor>
</comment>
<dbReference type="PANTHER" id="PTHR23248">
    <property type="entry name" value="PHOSPHOLIPID SCRAMBLASE-RELATED"/>
    <property type="match status" value="1"/>
</dbReference>
<reference evidence="3" key="1">
    <citation type="journal article" date="2023" name="Science">
        <title>Genome structures resolve the early diversification of teleost fishes.</title>
        <authorList>
            <person name="Parey E."/>
            <person name="Louis A."/>
            <person name="Montfort J."/>
            <person name="Bouchez O."/>
            <person name="Roques C."/>
            <person name="Iampietro C."/>
            <person name="Lluch J."/>
            <person name="Castinel A."/>
            <person name="Donnadieu C."/>
            <person name="Desvignes T."/>
            <person name="Floi Bucao C."/>
            <person name="Jouanno E."/>
            <person name="Wen M."/>
            <person name="Mejri S."/>
            <person name="Dirks R."/>
            <person name="Jansen H."/>
            <person name="Henkel C."/>
            <person name="Chen W.J."/>
            <person name="Zahm M."/>
            <person name="Cabau C."/>
            <person name="Klopp C."/>
            <person name="Thompson A.W."/>
            <person name="Robinson-Rechavi M."/>
            <person name="Braasch I."/>
            <person name="Lecointre G."/>
            <person name="Bobe J."/>
            <person name="Postlethwait J.H."/>
            <person name="Berthelot C."/>
            <person name="Roest Crollius H."/>
            <person name="Guiguen Y."/>
        </authorList>
    </citation>
    <scope>NUCLEOTIDE SEQUENCE</scope>
    <source>
        <strain evidence="3">WJC10195</strain>
    </source>
</reference>
<dbReference type="AlphaFoldDB" id="A0A9Q1JBA7"/>
<evidence type="ECO:0000256" key="1">
    <source>
        <dbReference type="ARBA" id="ARBA00005350"/>
    </source>
</evidence>
<name>A0A9Q1JBA7_SYNKA</name>
<comment type="caution">
    <text evidence="3">The sequence shown here is derived from an EMBL/GenBank/DDBJ whole genome shotgun (WGS) entry which is preliminary data.</text>
</comment>
<accession>A0A9Q1JBA7</accession>
<dbReference type="Pfam" id="PF03803">
    <property type="entry name" value="Scramblase"/>
    <property type="match status" value="1"/>
</dbReference>
<sequence>MGQNVFYAVEENDCLSRQCCGPMRSFTIRVLDNFGHEVITISRPLKCCVQELARAECRSARHLQGAKEAAGSQKDGT</sequence>
<evidence type="ECO:0000256" key="2">
    <source>
        <dbReference type="RuleBase" id="RU363116"/>
    </source>
</evidence>
<dbReference type="OrthoDB" id="444338at2759"/>
<keyword evidence="2" id="KW-0564">Palmitate</keyword>
<comment type="function">
    <text evidence="2">May mediate accelerated ATP-independent bidirectional transbilayer migration of phospholipids upon binding calcium ions that results in a loss of phospholipid asymmetry in the plasma membrane.</text>
</comment>
<keyword evidence="2" id="KW-0449">Lipoprotein</keyword>
<proteinExistence type="inferred from homology"/>
<protein>
    <recommendedName>
        <fullName evidence="2">Phospholipid scramblase</fullName>
    </recommendedName>
</protein>
<dbReference type="GO" id="GO:0005886">
    <property type="term" value="C:plasma membrane"/>
    <property type="evidence" value="ECO:0007669"/>
    <property type="project" value="TreeGrafter"/>
</dbReference>
<dbReference type="PANTHER" id="PTHR23248:SF58">
    <property type="entry name" value="PHOSPHOLIPID SCRAMBLASE"/>
    <property type="match status" value="1"/>
</dbReference>
<dbReference type="GO" id="GO:0017128">
    <property type="term" value="F:phospholipid scramblase activity"/>
    <property type="evidence" value="ECO:0007669"/>
    <property type="project" value="InterPro"/>
</dbReference>
<keyword evidence="4" id="KW-1185">Reference proteome</keyword>
<keyword evidence="2" id="KW-0106">Calcium</keyword>
<evidence type="ECO:0000313" key="3">
    <source>
        <dbReference type="EMBL" id="KAJ8376067.1"/>
    </source>
</evidence>
<gene>
    <name evidence="3" type="ORF">SKAU_G00066470</name>
</gene>
<organism evidence="3 4">
    <name type="scientific">Synaphobranchus kaupii</name>
    <name type="common">Kaup's arrowtooth eel</name>
    <dbReference type="NCBI Taxonomy" id="118154"/>
    <lineage>
        <taxon>Eukaryota</taxon>
        <taxon>Metazoa</taxon>
        <taxon>Chordata</taxon>
        <taxon>Craniata</taxon>
        <taxon>Vertebrata</taxon>
        <taxon>Euteleostomi</taxon>
        <taxon>Actinopterygii</taxon>
        <taxon>Neopterygii</taxon>
        <taxon>Teleostei</taxon>
        <taxon>Anguilliformes</taxon>
        <taxon>Synaphobranchidae</taxon>
        <taxon>Synaphobranchus</taxon>
    </lineage>
</organism>
<evidence type="ECO:0000313" key="4">
    <source>
        <dbReference type="Proteomes" id="UP001152622"/>
    </source>
</evidence>
<dbReference type="Proteomes" id="UP001152622">
    <property type="component" value="Chromosome 2"/>
</dbReference>